<evidence type="ECO:0000313" key="2">
    <source>
        <dbReference type="EMBL" id="MDT7041368.1"/>
    </source>
</evidence>
<reference evidence="2 3" key="1">
    <citation type="journal article" date="2023" name="ISME J.">
        <title>Cultivation and genomic characterization of novel and ubiquitous marine nitrite-oxidizing bacteria from the Nitrospirales.</title>
        <authorList>
            <person name="Mueller A.J."/>
            <person name="Daebeler A."/>
            <person name="Herbold C.W."/>
            <person name="Kirkegaard R.H."/>
            <person name="Daims H."/>
        </authorList>
    </citation>
    <scope>NUCLEOTIDE SEQUENCE [LARGE SCALE GENOMIC DNA]</scope>
    <source>
        <strain evidence="2 3">EB</strain>
    </source>
</reference>
<organism evidence="2 3">
    <name type="scientific">Candidatus Nitronereus thalassa</name>
    <dbReference type="NCBI Taxonomy" id="3020898"/>
    <lineage>
        <taxon>Bacteria</taxon>
        <taxon>Pseudomonadati</taxon>
        <taxon>Nitrospirota</taxon>
        <taxon>Nitrospiria</taxon>
        <taxon>Nitrospirales</taxon>
        <taxon>Nitrospiraceae</taxon>
        <taxon>Candidatus Nitronereus</taxon>
    </lineage>
</organism>
<proteinExistence type="predicted"/>
<protein>
    <submittedName>
        <fullName evidence="2">DUF465 domain-containing protein</fullName>
    </submittedName>
</protein>
<dbReference type="Gene3D" id="6.10.280.50">
    <property type="match status" value="1"/>
</dbReference>
<dbReference type="Proteomes" id="UP001250932">
    <property type="component" value="Unassembled WGS sequence"/>
</dbReference>
<gene>
    <name evidence="2" type="ORF">PPG34_03345</name>
</gene>
<sequence length="79" mass="9497">MLTDDQIAEHLRSTNADFREMEESHHRLDEELQTLLKNHTLTPQEESMKKQIQKEKLGKKDRMAEMIREYRKSQEQPTS</sequence>
<keyword evidence="1" id="KW-0175">Coiled coil</keyword>
<keyword evidence="3" id="KW-1185">Reference proteome</keyword>
<feature type="coiled-coil region" evidence="1">
    <location>
        <begin position="11"/>
        <end position="38"/>
    </location>
</feature>
<evidence type="ECO:0000256" key="1">
    <source>
        <dbReference type="SAM" id="Coils"/>
    </source>
</evidence>
<evidence type="ECO:0000313" key="3">
    <source>
        <dbReference type="Proteomes" id="UP001250932"/>
    </source>
</evidence>
<dbReference type="InterPro" id="IPR038444">
    <property type="entry name" value="DUF465_sf"/>
</dbReference>
<comment type="caution">
    <text evidence="2">The sequence shown here is derived from an EMBL/GenBank/DDBJ whole genome shotgun (WGS) entry which is preliminary data.</text>
</comment>
<accession>A0ABU3K4R8</accession>
<name>A0ABU3K4R8_9BACT</name>
<dbReference type="EMBL" id="JAQOUE010000001">
    <property type="protein sequence ID" value="MDT7041368.1"/>
    <property type="molecule type" value="Genomic_DNA"/>
</dbReference>
<dbReference type="RefSeq" id="WP_313831722.1">
    <property type="nucleotide sequence ID" value="NZ_JAQOUE010000001.1"/>
</dbReference>